<gene>
    <name evidence="2" type="ORF">PAXRUDRAFT_422530</name>
</gene>
<proteinExistence type="predicted"/>
<name>A0A0D0E2J0_9AGAM</name>
<evidence type="ECO:0000313" key="3">
    <source>
        <dbReference type="Proteomes" id="UP000054538"/>
    </source>
</evidence>
<dbReference type="HOGENOM" id="CLU_1907342_0_0_1"/>
<feature type="region of interest" description="Disordered" evidence="1">
    <location>
        <begin position="1"/>
        <end position="38"/>
    </location>
</feature>
<dbReference type="EMBL" id="KN825081">
    <property type="protein sequence ID" value="KIK94834.1"/>
    <property type="molecule type" value="Genomic_DNA"/>
</dbReference>
<protein>
    <submittedName>
        <fullName evidence="2">Uncharacterized protein</fullName>
    </submittedName>
</protein>
<organism evidence="2 3">
    <name type="scientific">Paxillus rubicundulus Ve08.2h10</name>
    <dbReference type="NCBI Taxonomy" id="930991"/>
    <lineage>
        <taxon>Eukaryota</taxon>
        <taxon>Fungi</taxon>
        <taxon>Dikarya</taxon>
        <taxon>Basidiomycota</taxon>
        <taxon>Agaricomycotina</taxon>
        <taxon>Agaricomycetes</taxon>
        <taxon>Agaricomycetidae</taxon>
        <taxon>Boletales</taxon>
        <taxon>Paxilineae</taxon>
        <taxon>Paxillaceae</taxon>
        <taxon>Paxillus</taxon>
    </lineage>
</organism>
<reference evidence="3" key="2">
    <citation type="submission" date="2015-01" db="EMBL/GenBank/DDBJ databases">
        <title>Evolutionary Origins and Diversification of the Mycorrhizal Mutualists.</title>
        <authorList>
            <consortium name="DOE Joint Genome Institute"/>
            <consortium name="Mycorrhizal Genomics Consortium"/>
            <person name="Kohler A."/>
            <person name="Kuo A."/>
            <person name="Nagy L.G."/>
            <person name="Floudas D."/>
            <person name="Copeland A."/>
            <person name="Barry K.W."/>
            <person name="Cichocki N."/>
            <person name="Veneault-Fourrey C."/>
            <person name="LaButti K."/>
            <person name="Lindquist E.A."/>
            <person name="Lipzen A."/>
            <person name="Lundell T."/>
            <person name="Morin E."/>
            <person name="Murat C."/>
            <person name="Riley R."/>
            <person name="Ohm R."/>
            <person name="Sun H."/>
            <person name="Tunlid A."/>
            <person name="Henrissat B."/>
            <person name="Grigoriev I.V."/>
            <person name="Hibbett D.S."/>
            <person name="Martin F."/>
        </authorList>
    </citation>
    <scope>NUCLEOTIDE SEQUENCE [LARGE SCALE GENOMIC DNA]</scope>
    <source>
        <strain evidence="3">Ve08.2h10</strain>
    </source>
</reference>
<accession>A0A0D0E2J0</accession>
<dbReference type="InParanoid" id="A0A0D0E2J0"/>
<evidence type="ECO:0000313" key="2">
    <source>
        <dbReference type="EMBL" id="KIK94834.1"/>
    </source>
</evidence>
<dbReference type="AlphaFoldDB" id="A0A0D0E2J0"/>
<dbReference type="Proteomes" id="UP000054538">
    <property type="component" value="Unassembled WGS sequence"/>
</dbReference>
<sequence length="133" mass="15302">MEKHFGLTPPPMSEPTPEGLPFRAIRAPSPPNEPQKVGERLCGPAVLPKMLLEVSGHWSSWPNKDEFNSPRTAQTYHQYECLWYVQPYERNSPAISQDVDKYCVLFRIVSDPGDIARRCFWTFRALLILERDG</sequence>
<reference evidence="2 3" key="1">
    <citation type="submission" date="2014-04" db="EMBL/GenBank/DDBJ databases">
        <authorList>
            <consortium name="DOE Joint Genome Institute"/>
            <person name="Kuo A."/>
            <person name="Kohler A."/>
            <person name="Jargeat P."/>
            <person name="Nagy L.G."/>
            <person name="Floudas D."/>
            <person name="Copeland A."/>
            <person name="Barry K.W."/>
            <person name="Cichocki N."/>
            <person name="Veneault-Fourrey C."/>
            <person name="LaButti K."/>
            <person name="Lindquist E.A."/>
            <person name="Lipzen A."/>
            <person name="Lundell T."/>
            <person name="Morin E."/>
            <person name="Murat C."/>
            <person name="Sun H."/>
            <person name="Tunlid A."/>
            <person name="Henrissat B."/>
            <person name="Grigoriev I.V."/>
            <person name="Hibbett D.S."/>
            <person name="Martin F."/>
            <person name="Nordberg H.P."/>
            <person name="Cantor M.N."/>
            <person name="Hua S.X."/>
        </authorList>
    </citation>
    <scope>NUCLEOTIDE SEQUENCE [LARGE SCALE GENOMIC DNA]</scope>
    <source>
        <strain evidence="2 3">Ve08.2h10</strain>
    </source>
</reference>
<keyword evidence="3" id="KW-1185">Reference proteome</keyword>
<evidence type="ECO:0000256" key="1">
    <source>
        <dbReference type="SAM" id="MobiDB-lite"/>
    </source>
</evidence>